<dbReference type="EMBL" id="JBBCAQ010000027">
    <property type="protein sequence ID" value="KAK7586001.1"/>
    <property type="molecule type" value="Genomic_DNA"/>
</dbReference>
<dbReference type="PROSITE" id="PS50966">
    <property type="entry name" value="ZF_SWIM"/>
    <property type="match status" value="1"/>
</dbReference>
<evidence type="ECO:0000313" key="4">
    <source>
        <dbReference type="EMBL" id="KAK7586001.1"/>
    </source>
</evidence>
<keyword evidence="1" id="KW-0863">Zinc-finger</keyword>
<keyword evidence="5" id="KW-1185">Reference proteome</keyword>
<feature type="compositionally biased region" description="Low complexity" evidence="2">
    <location>
        <begin position="105"/>
        <end position="115"/>
    </location>
</feature>
<organism evidence="4 5">
    <name type="scientific">Parthenolecanium corni</name>
    <dbReference type="NCBI Taxonomy" id="536013"/>
    <lineage>
        <taxon>Eukaryota</taxon>
        <taxon>Metazoa</taxon>
        <taxon>Ecdysozoa</taxon>
        <taxon>Arthropoda</taxon>
        <taxon>Hexapoda</taxon>
        <taxon>Insecta</taxon>
        <taxon>Pterygota</taxon>
        <taxon>Neoptera</taxon>
        <taxon>Paraneoptera</taxon>
        <taxon>Hemiptera</taxon>
        <taxon>Sternorrhyncha</taxon>
        <taxon>Coccoidea</taxon>
        <taxon>Coccidae</taxon>
        <taxon>Parthenolecanium</taxon>
    </lineage>
</organism>
<feature type="region of interest" description="Disordered" evidence="2">
    <location>
        <begin position="26"/>
        <end position="61"/>
    </location>
</feature>
<evidence type="ECO:0000313" key="5">
    <source>
        <dbReference type="Proteomes" id="UP001367676"/>
    </source>
</evidence>
<keyword evidence="1" id="KW-0862">Zinc</keyword>
<protein>
    <recommendedName>
        <fullName evidence="3">SWIM-type domain-containing protein</fullName>
    </recommendedName>
</protein>
<keyword evidence="1" id="KW-0479">Metal-binding</keyword>
<reference evidence="4 5" key="1">
    <citation type="submission" date="2024-03" db="EMBL/GenBank/DDBJ databases">
        <title>Adaptation during the transition from Ophiocordyceps entomopathogen to insect associate is accompanied by gene loss and intensified selection.</title>
        <authorList>
            <person name="Ward C.M."/>
            <person name="Onetto C.A."/>
            <person name="Borneman A.R."/>
        </authorList>
    </citation>
    <scope>NUCLEOTIDE SEQUENCE [LARGE SCALE GENOMIC DNA]</scope>
    <source>
        <strain evidence="4">AWRI1</strain>
        <tissue evidence="4">Single Adult Female</tissue>
    </source>
</reference>
<dbReference type="GO" id="GO:0008270">
    <property type="term" value="F:zinc ion binding"/>
    <property type="evidence" value="ECO:0007669"/>
    <property type="project" value="UniProtKB-KW"/>
</dbReference>
<evidence type="ECO:0000259" key="3">
    <source>
        <dbReference type="PROSITE" id="PS50966"/>
    </source>
</evidence>
<feature type="compositionally biased region" description="Basic and acidic residues" evidence="2">
    <location>
        <begin position="91"/>
        <end position="103"/>
    </location>
</feature>
<comment type="caution">
    <text evidence="4">The sequence shown here is derived from an EMBL/GenBank/DDBJ whole genome shotgun (WGS) entry which is preliminary data.</text>
</comment>
<sequence length="563" mass="65167">MSDPSDNQPRKLPSPIPILIVPSQAGSATKPEPMIIGTPIDPAPPANLVPAPREPRSPSLSPIHRWRRRWSHNMHSVLSPCSCTQKQQLTIKEEKEPTSKKQEPTTSTKKQQSATKKQEPAAKKQEPSTSSQVSEFPLVRTEFRKRPRSLVPVDARVPLHYQDEVLKYAPASTHMDSMLIRNTQCFLVSSEKAVAKGEYCRKLGTCVMFRQLKCEELDCFVKCPECKVCPHLFKCNCIVKYMGTSWCPHLHVMQERTQGKFLAEGLMFIHDNWKFTEMRHLRAFIQGDTKMQFEDGLWVEQFQKMMRSHIYRVKEQSVDECSCLEDKVCPLCDACLCKYACTCEDFCVDGHVCEHIHNVAMQKHPKKEQLFKEFREFGSGYRHSVEEDADPNLRYYIEQEHQMSFYFDVRAIKKQERQLPHATEWHMKFPGDDPPAIVVKENLFKDRQCYCHTEKATKANSCVRCQICDQHYTCNCGTAQFTICRHIHAVVRLELSRTETPEQRFEYLRSLISRDESLDESKFLECLVRSPLGPVHHRAGELVRQFSFSVETLFFPASENVEL</sequence>
<gene>
    <name evidence="4" type="ORF">V9T40_003877</name>
</gene>
<evidence type="ECO:0000256" key="2">
    <source>
        <dbReference type="SAM" id="MobiDB-lite"/>
    </source>
</evidence>
<dbReference type="InterPro" id="IPR007527">
    <property type="entry name" value="Znf_SWIM"/>
</dbReference>
<dbReference type="AlphaFoldDB" id="A0AAN9TG14"/>
<feature type="compositionally biased region" description="Basic and acidic residues" evidence="2">
    <location>
        <begin position="116"/>
        <end position="126"/>
    </location>
</feature>
<evidence type="ECO:0000256" key="1">
    <source>
        <dbReference type="PROSITE-ProRule" id="PRU00325"/>
    </source>
</evidence>
<accession>A0AAN9TG14</accession>
<proteinExistence type="predicted"/>
<feature type="region of interest" description="Disordered" evidence="2">
    <location>
        <begin position="88"/>
        <end position="135"/>
    </location>
</feature>
<feature type="domain" description="SWIM-type" evidence="3">
    <location>
        <begin position="311"/>
        <end position="364"/>
    </location>
</feature>
<name>A0AAN9TG14_9HEMI</name>
<dbReference type="Proteomes" id="UP001367676">
    <property type="component" value="Unassembled WGS sequence"/>
</dbReference>